<evidence type="ECO:0000313" key="1">
    <source>
        <dbReference type="EMBL" id="KAH9426919.1"/>
    </source>
</evidence>
<comment type="caution">
    <text evidence="1">The sequence shown here is derived from an EMBL/GenBank/DDBJ whole genome shotgun (WGS) entry which is preliminary data.</text>
</comment>
<accession>A0ABQ8JWC2</accession>
<name>A0ABQ8JWC2_DERPT</name>
<reference evidence="1 2" key="1">
    <citation type="journal article" date="2018" name="J. Allergy Clin. Immunol.">
        <title>High-quality assembly of Dermatophagoides pteronyssinus genome and transcriptome reveals a wide range of novel allergens.</title>
        <authorList>
            <person name="Liu X.Y."/>
            <person name="Yang K.Y."/>
            <person name="Wang M.Q."/>
            <person name="Kwok J.S."/>
            <person name="Zeng X."/>
            <person name="Yang Z."/>
            <person name="Xiao X.J."/>
            <person name="Lau C.P."/>
            <person name="Li Y."/>
            <person name="Huang Z.M."/>
            <person name="Ba J.G."/>
            <person name="Yim A.K."/>
            <person name="Ouyang C.Y."/>
            <person name="Ngai S.M."/>
            <person name="Chan T.F."/>
            <person name="Leung E.L."/>
            <person name="Liu L."/>
            <person name="Liu Z.G."/>
            <person name="Tsui S.K."/>
        </authorList>
    </citation>
    <scope>NUCLEOTIDE SEQUENCE [LARGE SCALE GENOMIC DNA]</scope>
    <source>
        <strain evidence="1">Derp</strain>
    </source>
</reference>
<organism evidence="1 2">
    <name type="scientific">Dermatophagoides pteronyssinus</name>
    <name type="common">European house dust mite</name>
    <dbReference type="NCBI Taxonomy" id="6956"/>
    <lineage>
        <taxon>Eukaryota</taxon>
        <taxon>Metazoa</taxon>
        <taxon>Ecdysozoa</taxon>
        <taxon>Arthropoda</taxon>
        <taxon>Chelicerata</taxon>
        <taxon>Arachnida</taxon>
        <taxon>Acari</taxon>
        <taxon>Acariformes</taxon>
        <taxon>Sarcoptiformes</taxon>
        <taxon>Astigmata</taxon>
        <taxon>Psoroptidia</taxon>
        <taxon>Analgoidea</taxon>
        <taxon>Pyroglyphidae</taxon>
        <taxon>Dermatophagoidinae</taxon>
        <taxon>Dermatophagoides</taxon>
    </lineage>
</organism>
<keyword evidence="2" id="KW-1185">Reference proteome</keyword>
<gene>
    <name evidence="1" type="ORF">DERP_011588</name>
</gene>
<sequence length="60" mass="7019">MVQKYISGYQKKKVNIDNHHKFLLLVKIVDLLASINDARILLLSINSNPWQKINQDENSR</sequence>
<reference evidence="1 2" key="2">
    <citation type="journal article" date="2022" name="Mol. Biol. Evol.">
        <title>Comparative Genomics Reveals Insights into the Divergent Evolution of Astigmatic Mites and Household Pest Adaptations.</title>
        <authorList>
            <person name="Xiong Q."/>
            <person name="Wan A.T."/>
            <person name="Liu X."/>
            <person name="Fung C.S."/>
            <person name="Xiao X."/>
            <person name="Malainual N."/>
            <person name="Hou J."/>
            <person name="Wang L."/>
            <person name="Wang M."/>
            <person name="Yang K.Y."/>
            <person name="Cui Y."/>
            <person name="Leung E.L."/>
            <person name="Nong W."/>
            <person name="Shin S.K."/>
            <person name="Au S.W."/>
            <person name="Jeong K.Y."/>
            <person name="Chew F.T."/>
            <person name="Hui J.H."/>
            <person name="Leung T.F."/>
            <person name="Tungtrongchitr A."/>
            <person name="Zhong N."/>
            <person name="Liu Z."/>
            <person name="Tsui S.K."/>
        </authorList>
    </citation>
    <scope>NUCLEOTIDE SEQUENCE [LARGE SCALE GENOMIC DNA]</scope>
    <source>
        <strain evidence="1">Derp</strain>
    </source>
</reference>
<dbReference type="Proteomes" id="UP000887458">
    <property type="component" value="Unassembled WGS sequence"/>
</dbReference>
<dbReference type="EMBL" id="NJHN03000007">
    <property type="protein sequence ID" value="KAH9426919.1"/>
    <property type="molecule type" value="Genomic_DNA"/>
</dbReference>
<proteinExistence type="predicted"/>
<evidence type="ECO:0000313" key="2">
    <source>
        <dbReference type="Proteomes" id="UP000887458"/>
    </source>
</evidence>
<protein>
    <submittedName>
        <fullName evidence="1">Uncharacterized protein</fullName>
    </submittedName>
</protein>